<sequence length="105" mass="12213">MSILKRIVAAEKEADEMINKAIEKQKELMDLENKKFDELKVQALSIIAEYKKEKETNAENDISELDSKYKKFLAENAVVEKDYQGKVHEIVSRLSLEILGKWLQK</sequence>
<dbReference type="Proteomes" id="UP000289841">
    <property type="component" value="Chromosome"/>
</dbReference>
<dbReference type="KEGG" id="aaxa:NCTC10138_00525"/>
<gene>
    <name evidence="2" type="ORF">NCTC10138_00525</name>
</gene>
<keyword evidence="1" id="KW-0175">Coiled coil</keyword>
<dbReference type="STRING" id="1278311.GCA_000428705_01074"/>
<evidence type="ECO:0000313" key="3">
    <source>
        <dbReference type="Proteomes" id="UP000289841"/>
    </source>
</evidence>
<reference evidence="2 3" key="1">
    <citation type="submission" date="2019-01" db="EMBL/GenBank/DDBJ databases">
        <authorList>
            <consortium name="Pathogen Informatics"/>
        </authorList>
    </citation>
    <scope>NUCLEOTIDE SEQUENCE [LARGE SCALE GENOMIC DNA]</scope>
    <source>
        <strain evidence="2 3">NCTC10138</strain>
    </source>
</reference>
<organism evidence="2 3">
    <name type="scientific">Haploplasma axanthum</name>
    <name type="common">Acholeplasma axanthum</name>
    <dbReference type="NCBI Taxonomy" id="29552"/>
    <lineage>
        <taxon>Bacteria</taxon>
        <taxon>Bacillati</taxon>
        <taxon>Mycoplasmatota</taxon>
        <taxon>Mollicutes</taxon>
        <taxon>Acholeplasmatales</taxon>
        <taxon>Acholeplasmataceae</taxon>
        <taxon>Haploplasma</taxon>
    </lineage>
</organism>
<dbReference type="AlphaFoldDB" id="A0A449BCL8"/>
<protein>
    <submittedName>
        <fullName evidence="2">Uncharacterized protein</fullName>
    </submittedName>
</protein>
<feature type="coiled-coil region" evidence="1">
    <location>
        <begin position="7"/>
        <end position="42"/>
    </location>
</feature>
<keyword evidence="3" id="KW-1185">Reference proteome</keyword>
<name>A0A449BCL8_HAPAX</name>
<evidence type="ECO:0000256" key="1">
    <source>
        <dbReference type="SAM" id="Coils"/>
    </source>
</evidence>
<evidence type="ECO:0000313" key="2">
    <source>
        <dbReference type="EMBL" id="VEU80167.1"/>
    </source>
</evidence>
<accession>A0A449BCL8</accession>
<dbReference type="EMBL" id="LR215048">
    <property type="protein sequence ID" value="VEU80167.1"/>
    <property type="molecule type" value="Genomic_DNA"/>
</dbReference>
<proteinExistence type="predicted"/>